<accession>A0A4R1BKK3</accession>
<dbReference type="AlphaFoldDB" id="A0A4R1BKK3"/>
<dbReference type="RefSeq" id="WP_131444874.1">
    <property type="nucleotide sequence ID" value="NZ_SJZB01000013.1"/>
</dbReference>
<reference evidence="1 2" key="1">
    <citation type="submission" date="2019-03" db="EMBL/GenBank/DDBJ databases">
        <title>Genome sequence of Thiobacillaceae bacterium LSR1, a sulfur-oxidizing bacterium isolated from freshwater sediment.</title>
        <authorList>
            <person name="Li S."/>
        </authorList>
    </citation>
    <scope>NUCLEOTIDE SEQUENCE [LARGE SCALE GENOMIC DNA]</scope>
    <source>
        <strain evidence="1 2">LSR1</strain>
    </source>
</reference>
<proteinExistence type="predicted"/>
<dbReference type="NCBIfam" id="NF009435">
    <property type="entry name" value="PRK12794.1"/>
    <property type="match status" value="1"/>
</dbReference>
<dbReference type="GO" id="GO:0044781">
    <property type="term" value="P:bacterial-type flagellum organization"/>
    <property type="evidence" value="ECO:0007669"/>
    <property type="project" value="InterPro"/>
</dbReference>
<sequence length="125" mass="14145">MPANPLDAYQEVEKATLTGRELEASVLMRAAMRLAELRNNWDAPGRESELDDALRYNQRIWTVFQAELLDEENPLPEEIKRNLISLSAFVDRRTFDVMAFPDADKLDILISINKNIAAGLRGEAA</sequence>
<comment type="caution">
    <text evidence="1">The sequence shown here is derived from an EMBL/GenBank/DDBJ whole genome shotgun (WGS) entry which is preliminary data.</text>
</comment>
<organism evidence="1 2">
    <name type="scientific">Parasulfuritortus cantonensis</name>
    <dbReference type="NCBI Taxonomy" id="2528202"/>
    <lineage>
        <taxon>Bacteria</taxon>
        <taxon>Pseudomonadati</taxon>
        <taxon>Pseudomonadota</taxon>
        <taxon>Betaproteobacteria</taxon>
        <taxon>Nitrosomonadales</taxon>
        <taxon>Thiobacillaceae</taxon>
        <taxon>Parasulfuritortus</taxon>
    </lineage>
</organism>
<keyword evidence="1" id="KW-0966">Cell projection</keyword>
<evidence type="ECO:0000313" key="1">
    <source>
        <dbReference type="EMBL" id="TCJ17955.1"/>
    </source>
</evidence>
<name>A0A4R1BKK3_9PROT</name>
<dbReference type="OrthoDB" id="8563081at2"/>
<dbReference type="Proteomes" id="UP000295443">
    <property type="component" value="Unassembled WGS sequence"/>
</dbReference>
<keyword evidence="2" id="KW-1185">Reference proteome</keyword>
<dbReference type="Pfam" id="PF07309">
    <property type="entry name" value="FlaF"/>
    <property type="match status" value="1"/>
</dbReference>
<evidence type="ECO:0000313" key="2">
    <source>
        <dbReference type="Proteomes" id="UP000295443"/>
    </source>
</evidence>
<gene>
    <name evidence="1" type="primary">flaF</name>
    <name evidence="1" type="ORF">EZJ19_03335</name>
</gene>
<keyword evidence="1" id="KW-0282">Flagellum</keyword>
<dbReference type="InterPro" id="IPR010845">
    <property type="entry name" value="FlaF"/>
</dbReference>
<dbReference type="EMBL" id="SJZB01000013">
    <property type="protein sequence ID" value="TCJ17955.1"/>
    <property type="molecule type" value="Genomic_DNA"/>
</dbReference>
<protein>
    <submittedName>
        <fullName evidence="1">Flagellar biosynthesis regulatory protein FlaF</fullName>
    </submittedName>
</protein>
<keyword evidence="1" id="KW-0969">Cilium</keyword>